<protein>
    <recommendedName>
        <fullName evidence="4">O-Antigen ligase</fullName>
    </recommendedName>
</protein>
<evidence type="ECO:0000313" key="2">
    <source>
        <dbReference type="EMBL" id="RIH89505.1"/>
    </source>
</evidence>
<organism evidence="2 3">
    <name type="scientific">Meiothermus luteus</name>
    <dbReference type="NCBI Taxonomy" id="2026184"/>
    <lineage>
        <taxon>Bacteria</taxon>
        <taxon>Thermotogati</taxon>
        <taxon>Deinococcota</taxon>
        <taxon>Deinococci</taxon>
        <taxon>Thermales</taxon>
        <taxon>Thermaceae</taxon>
        <taxon>Meiothermus</taxon>
    </lineage>
</organism>
<accession>A0A399F123</accession>
<keyword evidence="1" id="KW-0472">Membrane</keyword>
<dbReference type="EMBL" id="QWKZ01000005">
    <property type="protein sequence ID" value="RIH89505.1"/>
    <property type="molecule type" value="Genomic_DNA"/>
</dbReference>
<name>A0A399F123_9DEIN</name>
<feature type="transmembrane region" description="Helical" evidence="1">
    <location>
        <begin position="232"/>
        <end position="248"/>
    </location>
</feature>
<evidence type="ECO:0008006" key="4">
    <source>
        <dbReference type="Google" id="ProtNLM"/>
    </source>
</evidence>
<feature type="transmembrane region" description="Helical" evidence="1">
    <location>
        <begin position="253"/>
        <end position="271"/>
    </location>
</feature>
<dbReference type="PANTHER" id="PTHR37422:SF13">
    <property type="entry name" value="LIPOPOLYSACCHARIDE BIOSYNTHESIS PROTEIN PA4999-RELATED"/>
    <property type="match status" value="1"/>
</dbReference>
<gene>
    <name evidence="2" type="ORF">Mlute_00301</name>
</gene>
<evidence type="ECO:0000256" key="1">
    <source>
        <dbReference type="SAM" id="Phobius"/>
    </source>
</evidence>
<dbReference type="PANTHER" id="PTHR37422">
    <property type="entry name" value="TEICHURONIC ACID BIOSYNTHESIS PROTEIN TUAE"/>
    <property type="match status" value="1"/>
</dbReference>
<feature type="transmembrane region" description="Helical" evidence="1">
    <location>
        <begin position="77"/>
        <end position="93"/>
    </location>
</feature>
<feature type="transmembrane region" description="Helical" evidence="1">
    <location>
        <begin position="113"/>
        <end position="133"/>
    </location>
</feature>
<comment type="caution">
    <text evidence="2">The sequence shown here is derived from an EMBL/GenBank/DDBJ whole genome shotgun (WGS) entry which is preliminary data.</text>
</comment>
<proteinExistence type="predicted"/>
<reference evidence="2 3" key="1">
    <citation type="submission" date="2018-08" db="EMBL/GenBank/DDBJ databases">
        <title>Meiothermus luteus KCTC 52599 genome sequencing project.</title>
        <authorList>
            <person name="Da Costa M.S."/>
            <person name="Albuquerque L."/>
            <person name="Raposo P."/>
            <person name="Froufe H.J.C."/>
            <person name="Barroso C.S."/>
            <person name="Egas C."/>
        </authorList>
    </citation>
    <scope>NUCLEOTIDE SEQUENCE [LARGE SCALE GENOMIC DNA]</scope>
    <source>
        <strain evidence="2 3">KCTC 52599</strain>
    </source>
</reference>
<evidence type="ECO:0000313" key="3">
    <source>
        <dbReference type="Proteomes" id="UP000265800"/>
    </source>
</evidence>
<dbReference type="AlphaFoldDB" id="A0A399F123"/>
<keyword evidence="3" id="KW-1185">Reference proteome</keyword>
<feature type="transmembrane region" description="Helical" evidence="1">
    <location>
        <begin position="181"/>
        <end position="202"/>
    </location>
</feature>
<keyword evidence="1" id="KW-1133">Transmembrane helix</keyword>
<feature type="transmembrane region" description="Helical" evidence="1">
    <location>
        <begin position="209"/>
        <end position="226"/>
    </location>
</feature>
<dbReference type="OrthoDB" id="26331at2"/>
<sequence>MKTSKQHRAAIALIAFAILFPVVLAPGALFWKPGLIFDTELAQALEMFQLFPKVLVLLLIGLLGMLSLREIRWREPFVFLLLTHLLLVLVSSFNARDDWSYVLLGPQRRLDGLLYHVGLVLYVIVAYQLVLTLPGLGNKLLLALFAGGTLQAVLALLQRLQLDPIGPLVKWSMYATPVGSLSHPGMLAGLLLPTIMLGIWLFTQQANRNYRYLLILGVFLSALALGATTNRAALIALIVGLVGLILAYRTWSVFFLSGFAIVCVLCVQFIVPNRLGFTREYTATNTLEIRFQIWALAYQSLGKIPGAPWIGGGPDAFRLALLRDPPVTDLLDLIKLELAWPQDARVSKVTVVLPPKEQIRSKYLQVEFEQFGGQTNIKQSYPIILDKAHNLWLDRLVAFGGLSMMLWLLLYLYPIWRSWRNRSLAWIWVLTALTIYYLAWFPVIGTEPLHLLIAAIAWASIHSEASNVIRFSSK</sequence>
<feature type="transmembrane region" description="Helical" evidence="1">
    <location>
        <begin position="425"/>
        <end position="443"/>
    </location>
</feature>
<dbReference type="InterPro" id="IPR051533">
    <property type="entry name" value="WaaL-like"/>
</dbReference>
<feature type="transmembrane region" description="Helical" evidence="1">
    <location>
        <begin position="396"/>
        <end position="413"/>
    </location>
</feature>
<feature type="transmembrane region" description="Helical" evidence="1">
    <location>
        <begin position="48"/>
        <end position="68"/>
    </location>
</feature>
<keyword evidence="1" id="KW-0812">Transmembrane</keyword>
<dbReference type="RefSeq" id="WP_119359010.1">
    <property type="nucleotide sequence ID" value="NZ_QWKZ01000005.1"/>
</dbReference>
<dbReference type="Proteomes" id="UP000265800">
    <property type="component" value="Unassembled WGS sequence"/>
</dbReference>
<feature type="transmembrane region" description="Helical" evidence="1">
    <location>
        <begin position="140"/>
        <end position="161"/>
    </location>
</feature>